<feature type="disulfide bond" evidence="8">
    <location>
        <begin position="905"/>
        <end position="923"/>
    </location>
</feature>
<dbReference type="SUPFAM" id="SSF57184">
    <property type="entry name" value="Growth factor receptor domain"/>
    <property type="match status" value="4"/>
</dbReference>
<comment type="caution">
    <text evidence="12">The sequence shown here is derived from an EMBL/GenBank/DDBJ whole genome shotgun (WGS) entry which is preliminary data.</text>
</comment>
<dbReference type="OrthoDB" id="202828at2759"/>
<keyword evidence="13" id="KW-1185">Reference proteome</keyword>
<feature type="domain" description="TNFR-Cys" evidence="11">
    <location>
        <begin position="777"/>
        <end position="817"/>
    </location>
</feature>
<evidence type="ECO:0000313" key="12">
    <source>
        <dbReference type="EMBL" id="GMI40853.1"/>
    </source>
</evidence>
<dbReference type="EMBL" id="BRYA01000137">
    <property type="protein sequence ID" value="GMI40853.1"/>
    <property type="molecule type" value="Genomic_DNA"/>
</dbReference>
<name>A0A9W7L910_9STRA</name>
<comment type="caution">
    <text evidence="8">Lacks conserved residue(s) required for the propagation of feature annotation.</text>
</comment>
<feature type="region of interest" description="Disordered" evidence="9">
    <location>
        <begin position="1571"/>
        <end position="1609"/>
    </location>
</feature>
<evidence type="ECO:0000256" key="8">
    <source>
        <dbReference type="PROSITE-ProRule" id="PRU00206"/>
    </source>
</evidence>
<dbReference type="InterPro" id="IPR011641">
    <property type="entry name" value="Tyr-kin_ephrin_A/B_rcpt-like"/>
</dbReference>
<keyword evidence="10" id="KW-0812">Transmembrane</keyword>
<feature type="domain" description="TNFR-Cys" evidence="11">
    <location>
        <begin position="869"/>
        <end position="923"/>
    </location>
</feature>
<evidence type="ECO:0000256" key="9">
    <source>
        <dbReference type="SAM" id="MobiDB-lite"/>
    </source>
</evidence>
<dbReference type="SMART" id="SM00208">
    <property type="entry name" value="TNFR"/>
    <property type="match status" value="6"/>
</dbReference>
<evidence type="ECO:0000256" key="1">
    <source>
        <dbReference type="ARBA" id="ARBA00004196"/>
    </source>
</evidence>
<accession>A0A9W7L910</accession>
<dbReference type="Pfam" id="PF00020">
    <property type="entry name" value="TNFR_c6"/>
    <property type="match status" value="1"/>
</dbReference>
<keyword evidence="6 10" id="KW-0472">Membrane</keyword>
<evidence type="ECO:0000313" key="13">
    <source>
        <dbReference type="Proteomes" id="UP001165065"/>
    </source>
</evidence>
<evidence type="ECO:0000256" key="7">
    <source>
        <dbReference type="ARBA" id="ARBA00023237"/>
    </source>
</evidence>
<feature type="disulfide bond" evidence="8">
    <location>
        <begin position="796"/>
        <end position="809"/>
    </location>
</feature>
<keyword evidence="8" id="KW-1015">Disulfide bond</keyword>
<dbReference type="PANTHER" id="PTHR46967">
    <property type="entry name" value="INSULIN-LIKE GROWTH FACTOR BINDING PROTEIN,N-TERMINAL"/>
    <property type="match status" value="1"/>
</dbReference>
<dbReference type="Pfam" id="PF02415">
    <property type="entry name" value="Chlam_PMP"/>
    <property type="match status" value="1"/>
</dbReference>
<feature type="transmembrane region" description="Helical" evidence="10">
    <location>
        <begin position="1317"/>
        <end position="1339"/>
    </location>
</feature>
<keyword evidence="7" id="KW-0998">Cell outer membrane</keyword>
<feature type="compositionally biased region" description="Basic residues" evidence="9">
    <location>
        <begin position="1595"/>
        <end position="1609"/>
    </location>
</feature>
<evidence type="ECO:0000259" key="11">
    <source>
        <dbReference type="PROSITE" id="PS50050"/>
    </source>
</evidence>
<dbReference type="SMART" id="SM01411">
    <property type="entry name" value="Ephrin_rec_like"/>
    <property type="match status" value="12"/>
</dbReference>
<protein>
    <recommendedName>
        <fullName evidence="11">TNFR-Cys domain-containing protein</fullName>
    </recommendedName>
</protein>
<sequence>MDQLIATLDASGSSKMSNGETANLLPRAYQCTTDEDETEVSCSQSWLMLLIQSLSGTIQCTSDIEAPCVIDGQEQTQLVNFQQKDLVVRALTFANGRYGRGGGVSIDTGTNIDFLICVFTNNGATWTSSAGKGGAIYMSNSGGTVNFYGTTFTGNSAYAGAPDIYKQRGTLNVYDTCPPPYQANSPTKGEELDNEGVSNAFSYSGCTPYLCDAGSFNAAGSNLVTDCQTCEAGKNSPPGSSDCPDWCPPGAHCIVDMEALFNKCSNDGVNVGSQVMAKGDSATLAEGGNFKCSRGPCASSEDTISTRNLWGTIQCSNDNAACVLDGETTRRGMKIYGTDSQTFTVRGLAFKDGKALTGGGLVAYGGAKVHILLCSFTNCAASDRGGAIYVYTSSTNVDIFATTFVLCTASTQGGDICNLDSDPGTVTIHDTCPSPYDANTPAKGNSLVTSGMDGVANQFSFHDCLSFDCPEGFFNPSLGSDSSSCVACGVGKYSSSRGATSESVCNSCSAGKHSSSVGATSETTCLSCDAGTYSSSSSAECTPCEAGEYSAASSESCSACVEGKYLTNPATGIDTAACTTCPKGSYTEVKGSTSCTTCPAGRFNSDDATSENYHDSISSCSICSAGKFNADDGVNVLIHDDVEDCFSCDVGTFSNDENGATSCQECEEGLISGSGASICSLCPVGYKCTDGVVESPCPAGKYSDGTAPECTACEPKYKCPGGTDKIPCPPGSFSSSPSQSTCTSCEAGTFQSDEAKDACSPCTAGHFCPASSIAPLPCLPGSTFQPDASQTSCKSCSNCPLGEVMTADCTITTDRQCSPCVAPTFSDDGITCKHCNGEEGKYNDEDGAAFCKTAKAGYKPTADRKGEEQCPAGKYSTGGTDWCSECGEGEISGPGAAGCSTCATCATGKYMITACTPTSETRCGDCLAGMSSMGGMVKECLACDEDGQYSDRDLASVCKVAAAGTMPSSDHTTTVTCPRNSFSIGANNTCTACPKGTFSEAGASFCLPCPQHEALNVDTQSCDCIASFSRIGDGDSCTCKAGETLMGTSCEPCERGKWKSSIGVTSCSRCEETLKGGITENSGSMSASSCICPERTYDDGMGKCVPITEGMSTERQGMSLQTAFILPGYWRSSSISQDVRKCPVTASCVGGNETLCRPGHSGPYCNLCSDGYSQDPFMLCQKCSSRTADFIWTIVAALCVICAIGLNIVLKKKLRRSGKGAFIWKKTKNGIKVLFASGQITAALPRVVPAITLPENFQKAIAASNILNLNPFDLVPLGCFADGFTLYIQLVILTVPVIFVCALLVAKGYQQNEKAFFNGALAITYLTLPTITTTTFNIFPCDSFDNGWVKLRAYLSVSCLDETRDAWKLYGALMIVVFPVGVTFTYFVSLWRKRDRLRRPVNDRLEDEEILWCVFLWEAYKPEYWWWEVLETARRLSMTGLLSTIAPGTMTQLSAGLLMATGSTVGLAWARPYEELRDNVVATLSGCVLVLVFIAAILTKSVNTLDESNYDSSGIGSILIACYIFCVVLFVAWAYHAMQDMNSSSEGLASKALKKGISNARKSALSSKRFSSMFRGSGGSSGGIINEDGVEMKKPRPPPSRKKAFAYEG</sequence>
<dbReference type="PROSITE" id="PS50050">
    <property type="entry name" value="TNFR_NGFR_2"/>
    <property type="match status" value="2"/>
</dbReference>
<feature type="disulfide bond" evidence="8">
    <location>
        <begin position="778"/>
        <end position="793"/>
    </location>
</feature>
<feature type="disulfide bond" evidence="8">
    <location>
        <begin position="799"/>
        <end position="817"/>
    </location>
</feature>
<feature type="transmembrane region" description="Helical" evidence="10">
    <location>
        <begin position="1370"/>
        <end position="1391"/>
    </location>
</feature>
<comment type="subcellular location">
    <subcellularLocation>
        <location evidence="1">Cell envelope</location>
    </subcellularLocation>
    <subcellularLocation>
        <location evidence="2">Cell outer membrane</location>
    </subcellularLocation>
    <subcellularLocation>
        <location evidence="3">Secreted</location>
    </subcellularLocation>
</comment>
<feature type="transmembrane region" description="Helical" evidence="10">
    <location>
        <begin position="1231"/>
        <end position="1248"/>
    </location>
</feature>
<evidence type="ECO:0000256" key="2">
    <source>
        <dbReference type="ARBA" id="ARBA00004442"/>
    </source>
</evidence>
<keyword evidence="10" id="KW-1133">Transmembrane helix</keyword>
<feature type="transmembrane region" description="Helical" evidence="10">
    <location>
        <begin position="1514"/>
        <end position="1535"/>
    </location>
</feature>
<feature type="transmembrane region" description="Helical" evidence="10">
    <location>
        <begin position="1190"/>
        <end position="1210"/>
    </location>
</feature>
<dbReference type="InterPro" id="IPR001368">
    <property type="entry name" value="TNFR/NGFR_Cys_rich_reg"/>
</dbReference>
<evidence type="ECO:0000256" key="6">
    <source>
        <dbReference type="ARBA" id="ARBA00023136"/>
    </source>
</evidence>
<proteinExistence type="predicted"/>
<dbReference type="InterPro" id="IPR009030">
    <property type="entry name" value="Growth_fac_rcpt_cys_sf"/>
</dbReference>
<dbReference type="Gene3D" id="2.10.50.10">
    <property type="entry name" value="Tumor Necrosis Factor Receptor, subunit A, domain 2"/>
    <property type="match status" value="6"/>
</dbReference>
<evidence type="ECO:0000256" key="4">
    <source>
        <dbReference type="ARBA" id="ARBA00022525"/>
    </source>
</evidence>
<feature type="transmembrane region" description="Helical" evidence="10">
    <location>
        <begin position="1480"/>
        <end position="1502"/>
    </location>
</feature>
<feature type="transmembrane region" description="Helical" evidence="10">
    <location>
        <begin position="1284"/>
        <end position="1305"/>
    </location>
</feature>
<dbReference type="GO" id="GO:0005576">
    <property type="term" value="C:extracellular region"/>
    <property type="evidence" value="ECO:0007669"/>
    <property type="project" value="UniProtKB-SubCell"/>
</dbReference>
<dbReference type="Pfam" id="PF07699">
    <property type="entry name" value="Ephrin_rec_like"/>
    <property type="match status" value="2"/>
</dbReference>
<evidence type="ECO:0000256" key="10">
    <source>
        <dbReference type="SAM" id="Phobius"/>
    </source>
</evidence>
<feature type="repeat" description="TNFR-Cys" evidence="8">
    <location>
        <begin position="777"/>
        <end position="817"/>
    </location>
</feature>
<dbReference type="InterPro" id="IPR011050">
    <property type="entry name" value="Pectin_lyase_fold/virulence"/>
</dbReference>
<evidence type="ECO:0000256" key="3">
    <source>
        <dbReference type="ARBA" id="ARBA00004613"/>
    </source>
</evidence>
<feature type="disulfide bond" evidence="8">
    <location>
        <begin position="902"/>
        <end position="915"/>
    </location>
</feature>
<keyword evidence="4" id="KW-0964">Secreted</keyword>
<organism evidence="12 13">
    <name type="scientific">Triparma columacea</name>
    <dbReference type="NCBI Taxonomy" id="722753"/>
    <lineage>
        <taxon>Eukaryota</taxon>
        <taxon>Sar</taxon>
        <taxon>Stramenopiles</taxon>
        <taxon>Ochrophyta</taxon>
        <taxon>Bolidophyceae</taxon>
        <taxon>Parmales</taxon>
        <taxon>Triparmaceae</taxon>
        <taxon>Triparma</taxon>
    </lineage>
</organism>
<keyword evidence="5" id="KW-0732">Signal</keyword>
<dbReference type="PANTHER" id="PTHR46967:SF2">
    <property type="entry name" value="SUSHI, VON WILLEBRAND FACTOR TYPE A, EGF AND PENTRAXIN DOMAIN-CONTAINING PROTEIN 1-LIKE"/>
    <property type="match status" value="1"/>
</dbReference>
<evidence type="ECO:0000256" key="5">
    <source>
        <dbReference type="ARBA" id="ARBA00022729"/>
    </source>
</evidence>
<reference evidence="13" key="1">
    <citation type="journal article" date="2023" name="Commun. Biol.">
        <title>Genome analysis of Parmales, the sister group of diatoms, reveals the evolutionary specialization of diatoms from phago-mixotrophs to photoautotrophs.</title>
        <authorList>
            <person name="Ban H."/>
            <person name="Sato S."/>
            <person name="Yoshikawa S."/>
            <person name="Yamada K."/>
            <person name="Nakamura Y."/>
            <person name="Ichinomiya M."/>
            <person name="Sato N."/>
            <person name="Blanc-Mathieu R."/>
            <person name="Endo H."/>
            <person name="Kuwata A."/>
            <person name="Ogata H."/>
        </authorList>
    </citation>
    <scope>NUCLEOTIDE SEQUENCE [LARGE SCALE GENOMIC DNA]</scope>
</reference>
<dbReference type="InterPro" id="IPR003368">
    <property type="entry name" value="POMP_repeat"/>
</dbReference>
<dbReference type="PROSITE" id="PS00652">
    <property type="entry name" value="TNFR_NGFR_1"/>
    <property type="match status" value="1"/>
</dbReference>
<dbReference type="Proteomes" id="UP001165065">
    <property type="component" value="Unassembled WGS sequence"/>
</dbReference>
<gene>
    <name evidence="12" type="ORF">TrCOL_g11042</name>
</gene>
<feature type="repeat" description="TNFR-Cys" evidence="8">
    <location>
        <begin position="869"/>
        <end position="923"/>
    </location>
</feature>
<dbReference type="SUPFAM" id="SSF51126">
    <property type="entry name" value="Pectin lyase-like"/>
    <property type="match status" value="2"/>
</dbReference>